<gene>
    <name evidence="2" type="ORF">QN277_018272</name>
</gene>
<proteinExistence type="predicted"/>
<keyword evidence="3" id="KW-1185">Reference proteome</keyword>
<comment type="caution">
    <text evidence="2">The sequence shown here is derived from an EMBL/GenBank/DDBJ whole genome shotgun (WGS) entry which is preliminary data.</text>
</comment>
<dbReference type="Pfam" id="PF13966">
    <property type="entry name" value="zf-RVT"/>
    <property type="match status" value="1"/>
</dbReference>
<evidence type="ECO:0000313" key="2">
    <source>
        <dbReference type="EMBL" id="KAK4275138.1"/>
    </source>
</evidence>
<reference evidence="2" key="1">
    <citation type="submission" date="2023-10" db="EMBL/GenBank/DDBJ databases">
        <title>Chromosome-level genome of the transformable northern wattle, Acacia crassicarpa.</title>
        <authorList>
            <person name="Massaro I."/>
            <person name="Sinha N.R."/>
            <person name="Poethig S."/>
            <person name="Leichty A.R."/>
        </authorList>
    </citation>
    <scope>NUCLEOTIDE SEQUENCE</scope>
    <source>
        <strain evidence="2">Acra3RX</strain>
        <tissue evidence="2">Leaf</tissue>
    </source>
</reference>
<dbReference type="AlphaFoldDB" id="A0AAE1MUJ6"/>
<evidence type="ECO:0000313" key="3">
    <source>
        <dbReference type="Proteomes" id="UP001293593"/>
    </source>
</evidence>
<dbReference type="EMBL" id="JAWXYG010000004">
    <property type="protein sequence ID" value="KAK4275138.1"/>
    <property type="molecule type" value="Genomic_DNA"/>
</dbReference>
<dbReference type="PANTHER" id="PTHR33116">
    <property type="entry name" value="REVERSE TRANSCRIPTASE ZINC-BINDING DOMAIN-CONTAINING PROTEIN-RELATED-RELATED"/>
    <property type="match status" value="1"/>
</dbReference>
<dbReference type="InterPro" id="IPR026960">
    <property type="entry name" value="RVT-Znf"/>
</dbReference>
<evidence type="ECO:0000259" key="1">
    <source>
        <dbReference type="Pfam" id="PF13966"/>
    </source>
</evidence>
<name>A0AAE1MUJ6_9FABA</name>
<organism evidence="2 3">
    <name type="scientific">Acacia crassicarpa</name>
    <name type="common">northern wattle</name>
    <dbReference type="NCBI Taxonomy" id="499986"/>
    <lineage>
        <taxon>Eukaryota</taxon>
        <taxon>Viridiplantae</taxon>
        <taxon>Streptophyta</taxon>
        <taxon>Embryophyta</taxon>
        <taxon>Tracheophyta</taxon>
        <taxon>Spermatophyta</taxon>
        <taxon>Magnoliopsida</taxon>
        <taxon>eudicotyledons</taxon>
        <taxon>Gunneridae</taxon>
        <taxon>Pentapetalae</taxon>
        <taxon>rosids</taxon>
        <taxon>fabids</taxon>
        <taxon>Fabales</taxon>
        <taxon>Fabaceae</taxon>
        <taxon>Caesalpinioideae</taxon>
        <taxon>mimosoid clade</taxon>
        <taxon>Acacieae</taxon>
        <taxon>Acacia</taxon>
    </lineage>
</organism>
<feature type="domain" description="Reverse transcriptase zinc-binding" evidence="1">
    <location>
        <begin position="229"/>
        <end position="314"/>
    </location>
</feature>
<accession>A0AAE1MUJ6</accession>
<dbReference type="PANTHER" id="PTHR33116:SF78">
    <property type="entry name" value="OS12G0587133 PROTEIN"/>
    <property type="match status" value="1"/>
</dbReference>
<protein>
    <recommendedName>
        <fullName evidence="1">Reverse transcriptase zinc-binding domain-containing protein</fullName>
    </recommendedName>
</protein>
<sequence>MASRITLAKSVLSSIPLYPMLVGKILKGVCQEIERIQRDFIWGHDRSSNCYHPVGWDRLTRPKEYGGLGFRRLSSFNQVCRAKLAWNLVIGSNSLWADVLLNRYMMREGYSLLNYCLGNSKLWHFISSQKIIIDRGSKWHVRNGLSVNFFNDHWLLDGMGIKELCIRQISTEEDVSLVSHWVKDGSWDFSKLADVVRPEVIQRLIVVIPPKVDASHDIIVWGATPNGKFSVKSVYFLIEVNPPNLRCNLFKHIWNWNGVECIRVFLWRVALQKLPTNEWRSCWSAHSGLCGYCNIESESILHILRDCCYAHNMWLKLLKPNYVSQFFSAGLKDWLSMNLMGKLSKDMGLFWNLIFGVAVWMLWKWSNSFAFDPNFVKPRSPESFILHNWRNFSMYEELIPDPITQCLTSGEPRS</sequence>
<dbReference type="Proteomes" id="UP001293593">
    <property type="component" value="Unassembled WGS sequence"/>
</dbReference>